<proteinExistence type="predicted"/>
<evidence type="ECO:0000256" key="1">
    <source>
        <dbReference type="SAM" id="Phobius"/>
    </source>
</evidence>
<dbReference type="AlphaFoldDB" id="A0A941DZ89"/>
<evidence type="ECO:0000313" key="2">
    <source>
        <dbReference type="EMBL" id="MBR7799490.1"/>
    </source>
</evidence>
<evidence type="ECO:0000313" key="3">
    <source>
        <dbReference type="Proteomes" id="UP000678545"/>
    </source>
</evidence>
<dbReference type="Gene3D" id="3.40.50.1460">
    <property type="match status" value="1"/>
</dbReference>
<sequence>MISVLIQLIADVTQVGSRGQIVLYGMPGLLFYIPVSLLSAIIVLARTQQARQLSVLTMMFSGLYLIHQLCYLLAIEIYRLGLLRTYLPDWRPSFDLAMALWISLAAAIATIRIVRVQQIIRRALTVFVVGALLSIPLFGMYKNASLWIPDYRADQDGDEGAVVSDYDILNQEAIFYTQPSILKQQLERIQASTDADPQMFFIGVAGYASQNVFMNEVKFVEQLFQQRFNTANHSIRLINNKLTVNETSIASLTALQAAIDKVGTLMRSDRDVLFLYLTSHGSKTHEFSLEFGGMQFKQLNPQVLKTMLDQAGIKHRVIVISACYSGGYIEPLKNPNSLIITSAAADKTSFGCSNDAEYTYFGKAFFVDALGSDLSFVEAFAVAKPAIDAREKKEEYEPSHPQIFVGEEIQAKLDRLKKSTRTSQSTDKEEIGARGLAFVDTVDRQRRQELAQSLIDAFDNEAQSNALHRLCLDEQALTTAEKIYKDNPSYFGGISPSSHSWPLVVSALKTYQEQACKTLDSRTFSAVLVDHYANSHSVIELEKMLKFYRSDLGRQSINTNNAAYLKANRMSYRIATENNARANEEFSREIGRLIADSNRKR</sequence>
<feature type="transmembrane region" description="Helical" evidence="1">
    <location>
        <begin position="21"/>
        <end position="43"/>
    </location>
</feature>
<comment type="caution">
    <text evidence="2">The sequence shown here is derived from an EMBL/GenBank/DDBJ whole genome shotgun (WGS) entry which is preliminary data.</text>
</comment>
<keyword evidence="1" id="KW-1133">Transmembrane helix</keyword>
<evidence type="ECO:0008006" key="4">
    <source>
        <dbReference type="Google" id="ProtNLM"/>
    </source>
</evidence>
<gene>
    <name evidence="2" type="ORF">KDM90_05700</name>
</gene>
<dbReference type="EMBL" id="JAGSPJ010000002">
    <property type="protein sequence ID" value="MBR7799490.1"/>
    <property type="molecule type" value="Genomic_DNA"/>
</dbReference>
<protein>
    <recommendedName>
        <fullName evidence="4">Peptidase C13 family protein</fullName>
    </recommendedName>
</protein>
<dbReference type="GO" id="GO:0008233">
    <property type="term" value="F:peptidase activity"/>
    <property type="evidence" value="ECO:0007669"/>
    <property type="project" value="InterPro"/>
</dbReference>
<dbReference type="InterPro" id="IPR001096">
    <property type="entry name" value="Peptidase_C13"/>
</dbReference>
<feature type="transmembrane region" description="Helical" evidence="1">
    <location>
        <begin position="94"/>
        <end position="111"/>
    </location>
</feature>
<feature type="transmembrane region" description="Helical" evidence="1">
    <location>
        <begin position="123"/>
        <end position="141"/>
    </location>
</feature>
<dbReference type="GO" id="GO:0006508">
    <property type="term" value="P:proteolysis"/>
    <property type="evidence" value="ECO:0007669"/>
    <property type="project" value="InterPro"/>
</dbReference>
<dbReference type="Proteomes" id="UP000678545">
    <property type="component" value="Unassembled WGS sequence"/>
</dbReference>
<keyword evidence="3" id="KW-1185">Reference proteome</keyword>
<name>A0A941DZ89_9BURK</name>
<reference evidence="2" key="1">
    <citation type="submission" date="2021-04" db="EMBL/GenBank/DDBJ databases">
        <title>novel species isolated from subtropical streams in China.</title>
        <authorList>
            <person name="Lu H."/>
        </authorList>
    </citation>
    <scope>NUCLEOTIDE SEQUENCE</scope>
    <source>
        <strain evidence="2">FT137W</strain>
    </source>
</reference>
<keyword evidence="1" id="KW-0472">Membrane</keyword>
<dbReference type="Pfam" id="PF01650">
    <property type="entry name" value="Peptidase_C13"/>
    <property type="match status" value="1"/>
</dbReference>
<organism evidence="2 3">
    <name type="scientific">Undibacterium fentianense</name>
    <dbReference type="NCBI Taxonomy" id="2828728"/>
    <lineage>
        <taxon>Bacteria</taxon>
        <taxon>Pseudomonadati</taxon>
        <taxon>Pseudomonadota</taxon>
        <taxon>Betaproteobacteria</taxon>
        <taxon>Burkholderiales</taxon>
        <taxon>Oxalobacteraceae</taxon>
        <taxon>Undibacterium</taxon>
    </lineage>
</organism>
<feature type="transmembrane region" description="Helical" evidence="1">
    <location>
        <begin position="55"/>
        <end position="74"/>
    </location>
</feature>
<accession>A0A941DZ89</accession>
<keyword evidence="1" id="KW-0812">Transmembrane</keyword>